<dbReference type="AlphaFoldDB" id="N1PBH0"/>
<reference evidence="1 2" key="2">
    <citation type="journal article" date="2012" name="PLoS Pathog.">
        <title>Diverse lifestyles and strategies of plant pathogenesis encoded in the genomes of eighteen Dothideomycetes fungi.</title>
        <authorList>
            <person name="Ohm R.A."/>
            <person name="Feau N."/>
            <person name="Henrissat B."/>
            <person name="Schoch C.L."/>
            <person name="Horwitz B.A."/>
            <person name="Barry K.W."/>
            <person name="Condon B.J."/>
            <person name="Copeland A.C."/>
            <person name="Dhillon B."/>
            <person name="Glaser F."/>
            <person name="Hesse C.N."/>
            <person name="Kosti I."/>
            <person name="LaButti K."/>
            <person name="Lindquist E.A."/>
            <person name="Lucas S."/>
            <person name="Salamov A.A."/>
            <person name="Bradshaw R.E."/>
            <person name="Ciuffetti L."/>
            <person name="Hamelin R.C."/>
            <person name="Kema G.H.J."/>
            <person name="Lawrence C."/>
            <person name="Scott J.A."/>
            <person name="Spatafora J.W."/>
            <person name="Turgeon B.G."/>
            <person name="de Wit P.J.G.M."/>
            <person name="Zhong S."/>
            <person name="Goodwin S.B."/>
            <person name="Grigoriev I.V."/>
        </authorList>
    </citation>
    <scope>NUCLEOTIDE SEQUENCE [LARGE SCALE GENOMIC DNA]</scope>
    <source>
        <strain evidence="2">NZE10 / CBS 128990</strain>
    </source>
</reference>
<proteinExistence type="predicted"/>
<evidence type="ECO:0000313" key="2">
    <source>
        <dbReference type="Proteomes" id="UP000016933"/>
    </source>
</evidence>
<sequence>MTGYKSNAPAANSFRFFDLPRELRDEVYDSLPRGQRVLKQSSSSDSYRLCKGDWPMQHLALVSKLFKNEYCERASKHNTLRTRGKVNHLENLAVLPEAVQLSPEAAASCTLVLDLACVVDSIDDDLNRHNQLVGEIMAQVTKAPVVQLRVNFGVPGSGCKWHGQGLLQDYASALGDFEQLERLDLLELCVYEERSPGIDEIQRTLFASYTKSEE</sequence>
<keyword evidence="2" id="KW-1185">Reference proteome</keyword>
<gene>
    <name evidence="1" type="ORF">DOTSEDRAFT_29356</name>
</gene>
<dbReference type="Proteomes" id="UP000016933">
    <property type="component" value="Unassembled WGS sequence"/>
</dbReference>
<evidence type="ECO:0000313" key="1">
    <source>
        <dbReference type="EMBL" id="EME38292.1"/>
    </source>
</evidence>
<reference evidence="2" key="1">
    <citation type="journal article" date="2012" name="PLoS Genet.">
        <title>The genomes of the fungal plant pathogens Cladosporium fulvum and Dothistroma septosporum reveal adaptation to different hosts and lifestyles but also signatures of common ancestry.</title>
        <authorList>
            <person name="de Wit P.J.G.M."/>
            <person name="van der Burgt A."/>
            <person name="Oekmen B."/>
            <person name="Stergiopoulos I."/>
            <person name="Abd-Elsalam K.A."/>
            <person name="Aerts A.L."/>
            <person name="Bahkali A.H."/>
            <person name="Beenen H.G."/>
            <person name="Chettri P."/>
            <person name="Cox M.P."/>
            <person name="Datema E."/>
            <person name="de Vries R.P."/>
            <person name="Dhillon B."/>
            <person name="Ganley A.R."/>
            <person name="Griffiths S.A."/>
            <person name="Guo Y."/>
            <person name="Hamelin R.C."/>
            <person name="Henrissat B."/>
            <person name="Kabir M.S."/>
            <person name="Jashni M.K."/>
            <person name="Kema G."/>
            <person name="Klaubauf S."/>
            <person name="Lapidus A."/>
            <person name="Levasseur A."/>
            <person name="Lindquist E."/>
            <person name="Mehrabi R."/>
            <person name="Ohm R.A."/>
            <person name="Owen T.J."/>
            <person name="Salamov A."/>
            <person name="Schwelm A."/>
            <person name="Schijlen E."/>
            <person name="Sun H."/>
            <person name="van den Burg H.A."/>
            <person name="van Ham R.C.H.J."/>
            <person name="Zhang S."/>
            <person name="Goodwin S.B."/>
            <person name="Grigoriev I.V."/>
            <person name="Collemare J."/>
            <person name="Bradshaw R.E."/>
        </authorList>
    </citation>
    <scope>NUCLEOTIDE SEQUENCE [LARGE SCALE GENOMIC DNA]</scope>
    <source>
        <strain evidence="2">NZE10 / CBS 128990</strain>
    </source>
</reference>
<accession>N1PBH0</accession>
<evidence type="ECO:0008006" key="3">
    <source>
        <dbReference type="Google" id="ProtNLM"/>
    </source>
</evidence>
<organism evidence="1 2">
    <name type="scientific">Dothistroma septosporum (strain NZE10 / CBS 128990)</name>
    <name type="common">Red band needle blight fungus</name>
    <name type="synonym">Mycosphaerella pini</name>
    <dbReference type="NCBI Taxonomy" id="675120"/>
    <lineage>
        <taxon>Eukaryota</taxon>
        <taxon>Fungi</taxon>
        <taxon>Dikarya</taxon>
        <taxon>Ascomycota</taxon>
        <taxon>Pezizomycotina</taxon>
        <taxon>Dothideomycetes</taxon>
        <taxon>Dothideomycetidae</taxon>
        <taxon>Mycosphaerellales</taxon>
        <taxon>Mycosphaerellaceae</taxon>
        <taxon>Dothistroma</taxon>
    </lineage>
</organism>
<protein>
    <recommendedName>
        <fullName evidence="3">F-box domain-containing protein</fullName>
    </recommendedName>
</protein>
<dbReference type="OrthoDB" id="3654604at2759"/>
<name>N1PBH0_DOTSN</name>
<dbReference type="EMBL" id="KB446547">
    <property type="protein sequence ID" value="EME38292.1"/>
    <property type="molecule type" value="Genomic_DNA"/>
</dbReference>
<dbReference type="HOGENOM" id="CLU_1288875_0_0_1"/>